<organism evidence="11 12">
    <name type="scientific">Acanthaster planci</name>
    <name type="common">Crown-of-thorns starfish</name>
    <dbReference type="NCBI Taxonomy" id="133434"/>
    <lineage>
        <taxon>Eukaryota</taxon>
        <taxon>Metazoa</taxon>
        <taxon>Echinodermata</taxon>
        <taxon>Eleutherozoa</taxon>
        <taxon>Asterozoa</taxon>
        <taxon>Asteroidea</taxon>
        <taxon>Valvatacea</taxon>
        <taxon>Valvatida</taxon>
        <taxon>Acanthasteridae</taxon>
        <taxon>Acanthaster</taxon>
    </lineage>
</organism>
<evidence type="ECO:0000256" key="9">
    <source>
        <dbReference type="RuleBase" id="RU364020"/>
    </source>
</evidence>
<feature type="compositionally biased region" description="Polar residues" evidence="10">
    <location>
        <begin position="89"/>
        <end position="105"/>
    </location>
</feature>
<keyword evidence="3 9" id="KW-0808">Transferase</keyword>
<dbReference type="AlphaFoldDB" id="A0A8B7ZX67"/>
<dbReference type="PANTHER" id="PTHR12137:SF54">
    <property type="entry name" value="CARBOHYDRATE SULFOTRANSFERASE"/>
    <property type="match status" value="1"/>
</dbReference>
<evidence type="ECO:0000256" key="10">
    <source>
        <dbReference type="SAM" id="MobiDB-lite"/>
    </source>
</evidence>
<keyword evidence="9" id="KW-0119">Carbohydrate metabolism</keyword>
<accession>A0A8B7ZX67</accession>
<keyword evidence="5" id="KW-1133">Transmembrane helix</keyword>
<evidence type="ECO:0000256" key="8">
    <source>
        <dbReference type="ARBA" id="ARBA00023180"/>
    </source>
</evidence>
<gene>
    <name evidence="12" type="primary">LOC110988684</name>
</gene>
<dbReference type="InterPro" id="IPR005331">
    <property type="entry name" value="Sulfotransferase"/>
</dbReference>
<feature type="compositionally biased region" description="Basic and acidic residues" evidence="10">
    <location>
        <begin position="245"/>
        <end position="261"/>
    </location>
</feature>
<evidence type="ECO:0000256" key="7">
    <source>
        <dbReference type="ARBA" id="ARBA00023136"/>
    </source>
</evidence>
<dbReference type="GO" id="GO:0008146">
    <property type="term" value="F:sulfotransferase activity"/>
    <property type="evidence" value="ECO:0007669"/>
    <property type="project" value="InterPro"/>
</dbReference>
<reference evidence="12" key="1">
    <citation type="submission" date="2025-08" db="UniProtKB">
        <authorList>
            <consortium name="RefSeq"/>
        </authorList>
    </citation>
    <scope>IDENTIFICATION</scope>
</reference>
<dbReference type="InterPro" id="IPR018011">
    <property type="entry name" value="Carb_sulfotrans_8-10"/>
</dbReference>
<proteinExistence type="inferred from homology"/>
<name>A0A8B7ZX67_ACAPL</name>
<keyword evidence="9" id="KW-0735">Signal-anchor</keyword>
<keyword evidence="8 9" id="KW-0325">Glycoprotein</keyword>
<keyword evidence="11" id="KW-1185">Reference proteome</keyword>
<keyword evidence="4" id="KW-0812">Transmembrane</keyword>
<evidence type="ECO:0000256" key="3">
    <source>
        <dbReference type="ARBA" id="ARBA00022679"/>
    </source>
</evidence>
<protein>
    <recommendedName>
        <fullName evidence="9">Carbohydrate sulfotransferase</fullName>
        <ecNumber evidence="9">2.8.2.-</ecNumber>
    </recommendedName>
</protein>
<comment type="similarity">
    <text evidence="2 9">Belongs to the sulfotransferase 2 family.</text>
</comment>
<evidence type="ECO:0000256" key="4">
    <source>
        <dbReference type="ARBA" id="ARBA00022692"/>
    </source>
</evidence>
<dbReference type="PANTHER" id="PTHR12137">
    <property type="entry name" value="CARBOHYDRATE SULFOTRANSFERASE"/>
    <property type="match status" value="1"/>
</dbReference>
<evidence type="ECO:0000313" key="12">
    <source>
        <dbReference type="RefSeq" id="XP_022108136.1"/>
    </source>
</evidence>
<dbReference type="OrthoDB" id="2019940at2759"/>
<evidence type="ECO:0000256" key="1">
    <source>
        <dbReference type="ARBA" id="ARBA00004323"/>
    </source>
</evidence>
<evidence type="ECO:0000256" key="6">
    <source>
        <dbReference type="ARBA" id="ARBA00023034"/>
    </source>
</evidence>
<dbReference type="EC" id="2.8.2.-" evidence="9"/>
<feature type="compositionally biased region" description="Basic residues" evidence="10">
    <location>
        <begin position="106"/>
        <end position="121"/>
    </location>
</feature>
<dbReference type="GO" id="GO:0016051">
    <property type="term" value="P:carbohydrate biosynthetic process"/>
    <property type="evidence" value="ECO:0007669"/>
    <property type="project" value="InterPro"/>
</dbReference>
<comment type="subcellular location">
    <subcellularLocation>
        <location evidence="1 9">Golgi apparatus membrane</location>
        <topology evidence="1 9">Single-pass type II membrane protein</topology>
    </subcellularLocation>
</comment>
<feature type="compositionally biased region" description="Basic residues" evidence="10">
    <location>
        <begin position="232"/>
        <end position="244"/>
    </location>
</feature>
<feature type="region of interest" description="Disordered" evidence="10">
    <location>
        <begin position="232"/>
        <end position="261"/>
    </location>
</feature>
<dbReference type="OMA" id="TRPKHDQ"/>
<keyword evidence="6 9" id="KW-0333">Golgi apparatus</keyword>
<dbReference type="GeneID" id="110988684"/>
<feature type="region of interest" description="Disordered" evidence="10">
    <location>
        <begin position="87"/>
        <end position="141"/>
    </location>
</feature>
<dbReference type="RefSeq" id="XP_022108136.1">
    <property type="nucleotide sequence ID" value="XM_022252444.1"/>
</dbReference>
<dbReference type="KEGG" id="aplc:110988684"/>
<dbReference type="GO" id="GO:0000139">
    <property type="term" value="C:Golgi membrane"/>
    <property type="evidence" value="ECO:0007669"/>
    <property type="project" value="UniProtKB-SubCell"/>
</dbReference>
<keyword evidence="7" id="KW-0472">Membrane</keyword>
<dbReference type="Proteomes" id="UP000694845">
    <property type="component" value="Unplaced"/>
</dbReference>
<evidence type="ECO:0000256" key="5">
    <source>
        <dbReference type="ARBA" id="ARBA00022989"/>
    </source>
</evidence>
<evidence type="ECO:0000256" key="2">
    <source>
        <dbReference type="ARBA" id="ARBA00006339"/>
    </source>
</evidence>
<dbReference type="Pfam" id="PF03567">
    <property type="entry name" value="Sulfotransfer_2"/>
    <property type="match status" value="1"/>
</dbReference>
<sequence length="535" mass="61076">MATLSSTRNMFNFILVLYLLGFFVMMTRWKRAETEDSSHSESYSERQRRDDHFIKLSLLRHSPVDEKASSEAVLNNDVLKVDQKIPILMNNSAKSPETEESSPQGKKNKSRKRGSLKKTVKKTPATNKAKKPHLAPKPSVKDIASVSQTVKKGQSGENPAKAFPKGQVGENKVKTVSKGHTGENLVKVSNKGQAGENPVKASSKGQAADNLVKASDMGQVGENPVKGIQKKSANRRKQFKKKLTSAKEPDERTKWETEQERRRNTLRQACSNHDNYGQQSHISEIIKSHKRSLWPFIVEDKYRLLYTFVSKVGSTNWKRAFLVLKGKYKTVEDVPGQLAHSPLLVKLSSLPEEGIQRRLDNYTNFIFVRHPFARVLSAYRSKFLQPNAAFQKKTGVRIIKMYRQNATKESLATGSDVTFPEFVRYLVNAKVVNFDGHWQPIYKMVLPCAMRFDYIGKLETGENDAKYILQKAKVDHLIHFMETKRNVSHDAAIFEHYYSQIPSADLVKLYKIYEPDFQLFGYEVADNMKTHFKWV</sequence>
<evidence type="ECO:0000313" key="11">
    <source>
        <dbReference type="Proteomes" id="UP000694845"/>
    </source>
</evidence>